<feature type="compositionally biased region" description="Polar residues" evidence="8">
    <location>
        <begin position="241"/>
        <end position="255"/>
    </location>
</feature>
<evidence type="ECO:0000256" key="3">
    <source>
        <dbReference type="ARBA" id="ARBA00023125"/>
    </source>
</evidence>
<comment type="similarity">
    <text evidence="6">Belongs to the HSF family.</text>
</comment>
<proteinExistence type="inferred from homology"/>
<evidence type="ECO:0000256" key="4">
    <source>
        <dbReference type="ARBA" id="ARBA00023163"/>
    </source>
</evidence>
<dbReference type="PANTHER" id="PTHR10015">
    <property type="entry name" value="HEAT SHOCK TRANSCRIPTION FACTOR"/>
    <property type="match status" value="1"/>
</dbReference>
<dbReference type="InParanoid" id="A0A1E7EKR5"/>
<dbReference type="AlphaFoldDB" id="A0A1E7EKR5"/>
<keyword evidence="4" id="KW-0804">Transcription</keyword>
<dbReference type="Pfam" id="PF00447">
    <property type="entry name" value="HSF_DNA-bind"/>
    <property type="match status" value="1"/>
</dbReference>
<dbReference type="KEGG" id="fcy:FRACYDRAFT_278446"/>
<feature type="region of interest" description="Disordered" evidence="8">
    <location>
        <begin position="235"/>
        <end position="257"/>
    </location>
</feature>
<dbReference type="InterPro" id="IPR000232">
    <property type="entry name" value="HSF_DNA-bd"/>
</dbReference>
<evidence type="ECO:0000256" key="2">
    <source>
        <dbReference type="ARBA" id="ARBA00023015"/>
    </source>
</evidence>
<dbReference type="Proteomes" id="UP000095751">
    <property type="component" value="Unassembled WGS sequence"/>
</dbReference>
<dbReference type="Gene3D" id="1.10.10.10">
    <property type="entry name" value="Winged helix-like DNA-binding domain superfamily/Winged helix DNA-binding domain"/>
    <property type="match status" value="1"/>
</dbReference>
<feature type="domain" description="HSF-type DNA-binding" evidence="9">
    <location>
        <begin position="3"/>
        <end position="104"/>
    </location>
</feature>
<name>A0A1E7EKR5_9STRA</name>
<evidence type="ECO:0000313" key="11">
    <source>
        <dbReference type="Proteomes" id="UP000095751"/>
    </source>
</evidence>
<keyword evidence="2" id="KW-0805">Transcription regulation</keyword>
<dbReference type="InterPro" id="IPR036390">
    <property type="entry name" value="WH_DNA-bd_sf"/>
</dbReference>
<dbReference type="EMBL" id="KV784408">
    <property type="protein sequence ID" value="OEU06488.1"/>
    <property type="molecule type" value="Genomic_DNA"/>
</dbReference>
<keyword evidence="5" id="KW-0539">Nucleus</keyword>
<sequence length="516" mass="56880">MNTETYHMIDTCDTEICSWSTDGETFVVKNPTKFEQDIIPQFFKHNKFSSFVRQLNFYAFRKIKTNNSIRIDPALEKATANYWRFYHPKFQCGRPEWLKEIKRSIVPNEAPSSLSSMLCSSNTTTTTTVVGRQQKEDSSELKSEVTTLKERIEAMNKNIDLLTTMVQNVTVAQQEDGNNNNNMKNHGVVVLNENNKRSKISTSTSSSISCCVPDEMISSSSSLTFATCDGDDDVDVDVDDSSNPFTKETSQSSSELSDEGFVDTLFTAFKGEDDDDSVAGDFKMMMDMGTTANTTTTKTIDDAATTSSDKSPWLNSTSISSMVNETNQNDSKRQQQQQQRRRPRAELMNRLSDALSLLPRDIQELIVDRLIQAITSPKEIQSCLNVTNALKEVALAAAAAGSGTDTDLPVSSTVPQSPKNNNNNKEYVDVTDMMMMMTDDDDNDDDDMDSVVPSAASNKMAAATTSTTLPLAAATLAALLSQYGKQEQQQQQQCAAAVANAHVNKSSNKVLIPVHA</sequence>
<keyword evidence="11" id="KW-1185">Reference proteome</keyword>
<feature type="compositionally biased region" description="Polar residues" evidence="8">
    <location>
        <begin position="403"/>
        <end position="425"/>
    </location>
</feature>
<evidence type="ECO:0000313" key="10">
    <source>
        <dbReference type="EMBL" id="OEU06488.1"/>
    </source>
</evidence>
<dbReference type="FunFam" id="1.10.10.10:FF:000027">
    <property type="entry name" value="Heat shock transcription factor 1"/>
    <property type="match status" value="1"/>
</dbReference>
<dbReference type="PANTHER" id="PTHR10015:SF206">
    <property type="entry name" value="HSF-TYPE DNA-BINDING DOMAIN-CONTAINING PROTEIN"/>
    <property type="match status" value="1"/>
</dbReference>
<evidence type="ECO:0000256" key="8">
    <source>
        <dbReference type="SAM" id="MobiDB-lite"/>
    </source>
</evidence>
<reference evidence="10 11" key="1">
    <citation type="submission" date="2016-09" db="EMBL/GenBank/DDBJ databases">
        <title>Extensive genetic diversity and differential bi-allelic expression allows diatom success in the polar Southern Ocean.</title>
        <authorList>
            <consortium name="DOE Joint Genome Institute"/>
            <person name="Mock T."/>
            <person name="Otillar R.P."/>
            <person name="Strauss J."/>
            <person name="Dupont C."/>
            <person name="Frickenhaus S."/>
            <person name="Maumus F."/>
            <person name="Mcmullan M."/>
            <person name="Sanges R."/>
            <person name="Schmutz J."/>
            <person name="Toseland A."/>
            <person name="Valas R."/>
            <person name="Veluchamy A."/>
            <person name="Ward B.J."/>
            <person name="Allen A."/>
            <person name="Barry K."/>
            <person name="Falciatore A."/>
            <person name="Ferrante M."/>
            <person name="Fortunato A.E."/>
            <person name="Gloeckner G."/>
            <person name="Gruber A."/>
            <person name="Hipkin R."/>
            <person name="Janech M."/>
            <person name="Kroth P."/>
            <person name="Leese F."/>
            <person name="Lindquist E."/>
            <person name="Lyon B.R."/>
            <person name="Martin J."/>
            <person name="Mayer C."/>
            <person name="Parker M."/>
            <person name="Quesneville H."/>
            <person name="Raymond J."/>
            <person name="Uhlig C."/>
            <person name="Valentin K.U."/>
            <person name="Worden A.Z."/>
            <person name="Armbrust E.V."/>
            <person name="Bowler C."/>
            <person name="Green B."/>
            <person name="Moulton V."/>
            <person name="Van Oosterhout C."/>
            <person name="Grigoriev I."/>
        </authorList>
    </citation>
    <scope>NUCLEOTIDE SEQUENCE [LARGE SCALE GENOMIC DNA]</scope>
    <source>
        <strain evidence="10 11">CCMP1102</strain>
    </source>
</reference>
<evidence type="ECO:0000256" key="7">
    <source>
        <dbReference type="SAM" id="Coils"/>
    </source>
</evidence>
<organism evidence="10 11">
    <name type="scientific">Fragilariopsis cylindrus CCMP1102</name>
    <dbReference type="NCBI Taxonomy" id="635003"/>
    <lineage>
        <taxon>Eukaryota</taxon>
        <taxon>Sar</taxon>
        <taxon>Stramenopiles</taxon>
        <taxon>Ochrophyta</taxon>
        <taxon>Bacillariophyta</taxon>
        <taxon>Bacillariophyceae</taxon>
        <taxon>Bacillariophycidae</taxon>
        <taxon>Bacillariales</taxon>
        <taxon>Bacillariaceae</taxon>
        <taxon>Fragilariopsis</taxon>
    </lineage>
</organism>
<dbReference type="InterPro" id="IPR036388">
    <property type="entry name" value="WH-like_DNA-bd_sf"/>
</dbReference>
<keyword evidence="7" id="KW-0175">Coiled coil</keyword>
<protein>
    <recommendedName>
        <fullName evidence="9">HSF-type DNA-binding domain-containing protein</fullName>
    </recommendedName>
</protein>
<dbReference type="SMART" id="SM00415">
    <property type="entry name" value="HSF"/>
    <property type="match status" value="1"/>
</dbReference>
<dbReference type="OrthoDB" id="60033at2759"/>
<comment type="subcellular location">
    <subcellularLocation>
        <location evidence="1">Nucleus</location>
    </subcellularLocation>
</comment>
<dbReference type="GO" id="GO:0005634">
    <property type="term" value="C:nucleus"/>
    <property type="evidence" value="ECO:0007669"/>
    <property type="project" value="UniProtKB-SubCell"/>
</dbReference>
<dbReference type="GO" id="GO:0043565">
    <property type="term" value="F:sequence-specific DNA binding"/>
    <property type="evidence" value="ECO:0007669"/>
    <property type="project" value="InterPro"/>
</dbReference>
<dbReference type="GO" id="GO:0003700">
    <property type="term" value="F:DNA-binding transcription factor activity"/>
    <property type="evidence" value="ECO:0007669"/>
    <property type="project" value="InterPro"/>
</dbReference>
<evidence type="ECO:0000256" key="1">
    <source>
        <dbReference type="ARBA" id="ARBA00004123"/>
    </source>
</evidence>
<dbReference type="SUPFAM" id="SSF46785">
    <property type="entry name" value="Winged helix' DNA-binding domain"/>
    <property type="match status" value="1"/>
</dbReference>
<feature type="region of interest" description="Disordered" evidence="8">
    <location>
        <begin position="324"/>
        <end position="345"/>
    </location>
</feature>
<evidence type="ECO:0000256" key="6">
    <source>
        <dbReference type="RuleBase" id="RU004020"/>
    </source>
</evidence>
<accession>A0A1E7EKR5</accession>
<evidence type="ECO:0000256" key="5">
    <source>
        <dbReference type="ARBA" id="ARBA00023242"/>
    </source>
</evidence>
<feature type="coiled-coil region" evidence="7">
    <location>
        <begin position="138"/>
        <end position="165"/>
    </location>
</feature>
<feature type="region of interest" description="Disordered" evidence="8">
    <location>
        <begin position="401"/>
        <end position="425"/>
    </location>
</feature>
<dbReference type="PRINTS" id="PR00056">
    <property type="entry name" value="HSFDOMAIN"/>
</dbReference>
<gene>
    <name evidence="10" type="ORF">FRACYDRAFT_278446</name>
</gene>
<evidence type="ECO:0000259" key="9">
    <source>
        <dbReference type="SMART" id="SM00415"/>
    </source>
</evidence>
<keyword evidence="3" id="KW-0238">DNA-binding</keyword>